<organism evidence="2 3">
    <name type="scientific">Streptomyces coeruleoprunus</name>
    <dbReference type="NCBI Taxonomy" id="285563"/>
    <lineage>
        <taxon>Bacteria</taxon>
        <taxon>Bacillati</taxon>
        <taxon>Actinomycetota</taxon>
        <taxon>Actinomycetes</taxon>
        <taxon>Kitasatosporales</taxon>
        <taxon>Streptomycetaceae</taxon>
        <taxon>Streptomyces</taxon>
    </lineage>
</organism>
<evidence type="ECO:0000313" key="3">
    <source>
        <dbReference type="Proteomes" id="UP001595829"/>
    </source>
</evidence>
<keyword evidence="1" id="KW-0812">Transmembrane</keyword>
<dbReference type="Proteomes" id="UP001595829">
    <property type="component" value="Unassembled WGS sequence"/>
</dbReference>
<accession>A0ABV9XQF4</accession>
<gene>
    <name evidence="2" type="ORF">ACFPM3_30475</name>
</gene>
<name>A0ABV9XQF4_9ACTN</name>
<proteinExistence type="predicted"/>
<keyword evidence="1" id="KW-0472">Membrane</keyword>
<feature type="transmembrane region" description="Helical" evidence="1">
    <location>
        <begin position="83"/>
        <end position="101"/>
    </location>
</feature>
<feature type="transmembrane region" description="Helical" evidence="1">
    <location>
        <begin position="45"/>
        <end position="63"/>
    </location>
</feature>
<keyword evidence="1" id="KW-1133">Transmembrane helix</keyword>
<dbReference type="EMBL" id="JBHSJD010000025">
    <property type="protein sequence ID" value="MFC5026466.1"/>
    <property type="molecule type" value="Genomic_DNA"/>
</dbReference>
<feature type="transmembrane region" description="Helical" evidence="1">
    <location>
        <begin position="161"/>
        <end position="182"/>
    </location>
</feature>
<evidence type="ECO:0000256" key="1">
    <source>
        <dbReference type="SAM" id="Phobius"/>
    </source>
</evidence>
<comment type="caution">
    <text evidence="2">The sequence shown here is derived from an EMBL/GenBank/DDBJ whole genome shotgun (WGS) entry which is preliminary data.</text>
</comment>
<dbReference type="RefSeq" id="WP_345685902.1">
    <property type="nucleotide sequence ID" value="NZ_BAABIT010000001.1"/>
</dbReference>
<feature type="transmembrane region" description="Helical" evidence="1">
    <location>
        <begin position="107"/>
        <end position="122"/>
    </location>
</feature>
<evidence type="ECO:0000313" key="2">
    <source>
        <dbReference type="EMBL" id="MFC5026466.1"/>
    </source>
</evidence>
<keyword evidence="3" id="KW-1185">Reference proteome</keyword>
<feature type="transmembrane region" description="Helical" evidence="1">
    <location>
        <begin position="129"/>
        <end position="149"/>
    </location>
</feature>
<reference evidence="3" key="1">
    <citation type="journal article" date="2019" name="Int. J. Syst. Evol. Microbiol.">
        <title>The Global Catalogue of Microorganisms (GCM) 10K type strain sequencing project: providing services to taxonomists for standard genome sequencing and annotation.</title>
        <authorList>
            <consortium name="The Broad Institute Genomics Platform"/>
            <consortium name="The Broad Institute Genome Sequencing Center for Infectious Disease"/>
            <person name="Wu L."/>
            <person name="Ma J."/>
        </authorList>
    </citation>
    <scope>NUCLEOTIDE SEQUENCE [LARGE SCALE GENOMIC DNA]</scope>
    <source>
        <strain evidence="3">CGMCC 4.1648</strain>
    </source>
</reference>
<protein>
    <submittedName>
        <fullName evidence="2">Uncharacterized protein</fullName>
    </submittedName>
</protein>
<sequence>MRWWLKTRRTFTVLTALVMVSMGLAVWIGEQSVMLPSFFSNSQRAVLTVFLPIPAVAALSLSLDSRLAAFEMAAVRFIPGRDVLLVLAAVAGCLVSAGIFWSPTGMSVARNIAFLTGLMLLARPWARQAAVMIPLIWIALVVFFSHRPYPDPDPWTVLPEPATAVHAAIAAAVVLIAGLTLLSRTRQEPS</sequence>